<gene>
    <name evidence="1" type="ORF">LAKADJCE_00002</name>
</gene>
<protein>
    <submittedName>
        <fullName evidence="1">Uncharacterized protein</fullName>
    </submittedName>
</protein>
<accession>A0A811T427</accession>
<evidence type="ECO:0000313" key="1">
    <source>
        <dbReference type="EMBL" id="CAD6490688.1"/>
    </source>
</evidence>
<dbReference type="Proteomes" id="UP000612009">
    <property type="component" value="Unassembled WGS sequence"/>
</dbReference>
<comment type="caution">
    <text evidence="1">The sequence shown here is derived from an EMBL/GenBank/DDBJ whole genome shotgun (WGS) entry which is preliminary data.</text>
</comment>
<sequence>MTLHGYGGSLKAYTKKCAKDHGYHYEIRRYILLILAWRGYYVSEVNGKAICQKDYCFENNTVQVLQGTKIISAWLLKHLQRR</sequence>
<organism evidence="1 2">
    <name type="scientific">Candidatus Argoarchaeum ethanivorans</name>
    <dbReference type="NCBI Taxonomy" id="2608793"/>
    <lineage>
        <taxon>Archaea</taxon>
        <taxon>Methanobacteriati</taxon>
        <taxon>Methanobacteriota</taxon>
        <taxon>Stenosarchaea group</taxon>
        <taxon>Methanomicrobia</taxon>
        <taxon>Methanosarcinales</taxon>
        <taxon>Methanosarcinales incertae sedis</taxon>
        <taxon>GOM Arc I cluster</taxon>
        <taxon>Candidatus Argoarchaeum</taxon>
    </lineage>
</organism>
<proteinExistence type="predicted"/>
<evidence type="ECO:0000313" key="2">
    <source>
        <dbReference type="Proteomes" id="UP000612009"/>
    </source>
</evidence>
<name>A0A811T427_9EURY</name>
<dbReference type="EMBL" id="CAJHIR010000001">
    <property type="protein sequence ID" value="CAD6490688.1"/>
    <property type="molecule type" value="Genomic_DNA"/>
</dbReference>
<dbReference type="AlphaFoldDB" id="A0A811T427"/>
<reference evidence="1" key="1">
    <citation type="submission" date="2020-10" db="EMBL/GenBank/DDBJ databases">
        <authorList>
            <person name="Hahn C.J."/>
            <person name="Laso-Perez R."/>
            <person name="Vulcano F."/>
            <person name="Vaziourakis K.-M."/>
            <person name="Stokke R."/>
            <person name="Steen I.H."/>
            <person name="Teske A."/>
            <person name="Boetius A."/>
            <person name="Liebeke M."/>
            <person name="Amann R."/>
            <person name="Knittel K."/>
        </authorList>
    </citation>
    <scope>NUCLEOTIDE SEQUENCE</scope>
    <source>
        <strain evidence="1">Gfbio:e3339647-f889-4370-9287-4fb5cb688e4c:AG392J18_GoMArc1</strain>
    </source>
</reference>